<gene>
    <name evidence="3" type="ORF">ATZ35_03865</name>
</gene>
<dbReference type="EMBL" id="CP013655">
    <property type="protein sequence ID" value="ALS36326.1"/>
    <property type="molecule type" value="Genomic_DNA"/>
</dbReference>
<dbReference type="AlphaFoldDB" id="A0A0U2WM63"/>
<evidence type="ECO:0000256" key="1">
    <source>
        <dbReference type="SAM" id="SignalP"/>
    </source>
</evidence>
<keyword evidence="4" id="KW-1185">Reference proteome</keyword>
<evidence type="ECO:0000313" key="4">
    <source>
        <dbReference type="Proteomes" id="UP000067523"/>
    </source>
</evidence>
<protein>
    <recommendedName>
        <fullName evidence="2">WxL domain-containing protein</fullName>
    </recommendedName>
</protein>
<evidence type="ECO:0000313" key="3">
    <source>
        <dbReference type="EMBL" id="ALS36326.1"/>
    </source>
</evidence>
<feature type="chain" id="PRO_5039484623" description="WxL domain-containing protein" evidence="1">
    <location>
        <begin position="26"/>
        <end position="270"/>
    </location>
</feature>
<feature type="domain" description="WxL" evidence="2">
    <location>
        <begin position="54"/>
        <end position="270"/>
    </location>
</feature>
<dbReference type="STRING" id="118060.ATZ35_03865"/>
<reference evidence="4" key="1">
    <citation type="submission" date="2015-12" db="EMBL/GenBank/DDBJ databases">
        <authorList>
            <person name="Lauer A."/>
            <person name="Humrighouse B."/>
            <person name="Loparev V."/>
            <person name="Shewmaker P.L."/>
            <person name="Whitney A.M."/>
            <person name="McLaughlin R.W."/>
        </authorList>
    </citation>
    <scope>NUCLEOTIDE SEQUENCE [LARGE SCALE GENOMIC DNA]</scope>
    <source>
        <strain evidence="4">LMG 26678</strain>
    </source>
</reference>
<sequence>MKVKQLLVTSIFCFSIIGTSLMVTALDTPTYAQESHTDVGEIVFDGEYEAGIFDPEKPGNKVDPGPTPNTTGDLRIDFVPKLSFGKNKISKKDTVYPANAQLFLGDTGPRGNFIQVSDYRPNRSGWSLQVRQETQFKNNNTLNNELKGAMISFDKSWVNSTRDLSQAPSVSKDIIKIDNIGETYNLAEAKNNMGKGTWSIEFGASEENSNAMPNTLSPAIGPDGKPLLDPNFENKPIYQNSAVTLSIPGATKIDPVPYQTVLTWIISELP</sequence>
<evidence type="ECO:0000259" key="2">
    <source>
        <dbReference type="Pfam" id="PF13731"/>
    </source>
</evidence>
<keyword evidence="1" id="KW-0732">Signal</keyword>
<dbReference type="KEGG" id="erx:ATZ35_03865"/>
<organism evidence="3 4">
    <name type="scientific">Enterococcus rotai</name>
    <dbReference type="NCBI Taxonomy" id="118060"/>
    <lineage>
        <taxon>Bacteria</taxon>
        <taxon>Bacillati</taxon>
        <taxon>Bacillota</taxon>
        <taxon>Bacilli</taxon>
        <taxon>Lactobacillales</taxon>
        <taxon>Enterococcaceae</taxon>
        <taxon>Enterococcus</taxon>
    </lineage>
</organism>
<dbReference type="InterPro" id="IPR027994">
    <property type="entry name" value="WxL_dom"/>
</dbReference>
<dbReference type="RefSeq" id="WP_208929578.1">
    <property type="nucleotide sequence ID" value="NZ_CP013655.1"/>
</dbReference>
<name>A0A0U2WM63_9ENTE</name>
<dbReference type="Proteomes" id="UP000067523">
    <property type="component" value="Chromosome"/>
</dbReference>
<accession>A0A0U2WM63</accession>
<proteinExistence type="predicted"/>
<dbReference type="Pfam" id="PF13731">
    <property type="entry name" value="WxL"/>
    <property type="match status" value="1"/>
</dbReference>
<feature type="signal peptide" evidence="1">
    <location>
        <begin position="1"/>
        <end position="25"/>
    </location>
</feature>